<keyword evidence="1" id="KW-1185">Reference proteome</keyword>
<dbReference type="Proteomes" id="UP000887565">
    <property type="component" value="Unplaced"/>
</dbReference>
<evidence type="ECO:0000313" key="2">
    <source>
        <dbReference type="WBParaSite" id="nRc.2.0.1.t36312-RA"/>
    </source>
</evidence>
<protein>
    <submittedName>
        <fullName evidence="2">Uncharacterized protein</fullName>
    </submittedName>
</protein>
<sequence>MRDSSSCDADNVSFDTSLVSEEKLVVPEVSSVVRMDTVLMPPVLDIPNRQSNKVARQCSAGNIHEHSAAKHFTNNYSSLRTDQHGLTVQKTGISKQCHGIKCMLQGLK</sequence>
<proteinExistence type="predicted"/>
<evidence type="ECO:0000313" key="1">
    <source>
        <dbReference type="Proteomes" id="UP000887565"/>
    </source>
</evidence>
<accession>A0A915KC76</accession>
<dbReference type="AlphaFoldDB" id="A0A915KC76"/>
<reference evidence="2" key="1">
    <citation type="submission" date="2022-11" db="UniProtKB">
        <authorList>
            <consortium name="WormBaseParasite"/>
        </authorList>
    </citation>
    <scope>IDENTIFICATION</scope>
</reference>
<organism evidence="1 2">
    <name type="scientific">Romanomermis culicivorax</name>
    <name type="common">Nematode worm</name>
    <dbReference type="NCBI Taxonomy" id="13658"/>
    <lineage>
        <taxon>Eukaryota</taxon>
        <taxon>Metazoa</taxon>
        <taxon>Ecdysozoa</taxon>
        <taxon>Nematoda</taxon>
        <taxon>Enoplea</taxon>
        <taxon>Dorylaimia</taxon>
        <taxon>Mermithida</taxon>
        <taxon>Mermithoidea</taxon>
        <taxon>Mermithidae</taxon>
        <taxon>Romanomermis</taxon>
    </lineage>
</organism>
<dbReference type="WBParaSite" id="nRc.2.0.1.t36312-RA">
    <property type="protein sequence ID" value="nRc.2.0.1.t36312-RA"/>
    <property type="gene ID" value="nRc.2.0.1.g36312"/>
</dbReference>
<name>A0A915KC76_ROMCU</name>